<evidence type="ECO:0000256" key="5">
    <source>
        <dbReference type="SAM" id="Coils"/>
    </source>
</evidence>
<evidence type="ECO:0000256" key="1">
    <source>
        <dbReference type="ARBA" id="ARBA00022490"/>
    </source>
</evidence>
<comment type="similarity">
    <text evidence="4">Belongs to the MoaE family. MOCS2B subfamily.</text>
</comment>
<keyword evidence="2 4" id="KW-0808">Transferase</keyword>
<protein>
    <recommendedName>
        <fullName evidence="4">Molybdopterin synthase catalytic subunit</fullName>
        <ecNumber evidence="4">2.8.1.12</ecNumber>
    </recommendedName>
    <alternativeName>
        <fullName evidence="4">Molybdenum cofactor synthesis protein 2 large subunit</fullName>
    </alternativeName>
    <alternativeName>
        <fullName evidence="4">Molybdenum cofactor synthesis protein 2B</fullName>
        <shortName evidence="4">MOCS2B</shortName>
    </alternativeName>
</protein>
<keyword evidence="5" id="KW-0175">Coiled coil</keyword>
<evidence type="ECO:0000313" key="6">
    <source>
        <dbReference type="EMBL" id="KAK0182094.1"/>
    </source>
</evidence>
<comment type="pathway">
    <text evidence="4">Cofactor biosynthesis; molybdopterin biosynthesis.</text>
</comment>
<organism evidence="6 7">
    <name type="scientific">Microctonus hyperodae</name>
    <name type="common">Parasitoid wasp</name>
    <dbReference type="NCBI Taxonomy" id="165561"/>
    <lineage>
        <taxon>Eukaryota</taxon>
        <taxon>Metazoa</taxon>
        <taxon>Ecdysozoa</taxon>
        <taxon>Arthropoda</taxon>
        <taxon>Hexapoda</taxon>
        <taxon>Insecta</taxon>
        <taxon>Pterygota</taxon>
        <taxon>Neoptera</taxon>
        <taxon>Endopterygota</taxon>
        <taxon>Hymenoptera</taxon>
        <taxon>Apocrita</taxon>
        <taxon>Ichneumonoidea</taxon>
        <taxon>Braconidae</taxon>
        <taxon>Euphorinae</taxon>
        <taxon>Microctonus</taxon>
    </lineage>
</organism>
<name>A0AA39L1Y8_MICHY</name>
<dbReference type="Pfam" id="PF02391">
    <property type="entry name" value="MoaE"/>
    <property type="match status" value="1"/>
</dbReference>
<feature type="binding site" evidence="4">
    <location>
        <position position="124"/>
    </location>
    <ligand>
        <name>substrate</name>
    </ligand>
</feature>
<dbReference type="GO" id="GO:0006777">
    <property type="term" value="P:Mo-molybdopterin cofactor biosynthetic process"/>
    <property type="evidence" value="ECO:0007669"/>
    <property type="project" value="UniProtKB-UniRule"/>
</dbReference>
<comment type="caution">
    <text evidence="6">The sequence shown here is derived from an EMBL/GenBank/DDBJ whole genome shotgun (WGS) entry which is preliminary data.</text>
</comment>
<dbReference type="AlphaFoldDB" id="A0AA39L1Y8"/>
<feature type="coiled-coil region" evidence="5">
    <location>
        <begin position="155"/>
        <end position="213"/>
    </location>
</feature>
<keyword evidence="1 4" id="KW-0963">Cytoplasm</keyword>
<feature type="binding site" evidence="4">
    <location>
        <begin position="131"/>
        <end position="133"/>
    </location>
    <ligand>
        <name>substrate</name>
    </ligand>
</feature>
<evidence type="ECO:0000256" key="4">
    <source>
        <dbReference type="HAMAP-Rule" id="MF_03052"/>
    </source>
</evidence>
<reference evidence="6" key="1">
    <citation type="journal article" date="2023" name="bioRxiv">
        <title>Scaffold-level genome assemblies of two parasitoid biocontrol wasps reveal the parthenogenesis mechanism and an associated novel virus.</title>
        <authorList>
            <person name="Inwood S."/>
            <person name="Skelly J."/>
            <person name="Guhlin J."/>
            <person name="Harrop T."/>
            <person name="Goldson S."/>
            <person name="Dearden P."/>
        </authorList>
    </citation>
    <scope>NUCLEOTIDE SEQUENCE</scope>
    <source>
        <strain evidence="6">Lincoln</strain>
        <tissue evidence="6">Whole body</tissue>
    </source>
</reference>
<comment type="function">
    <text evidence="4">Catalytic subunit of the molybdopterin synthase complex, a complex that catalyzes the conversion of precursor Z into molybdopterin. Acts by mediating the incorporation of 2 sulfur atoms from thiocarboxylated MOCS2A into precursor Z to generate a dithiolene group.</text>
</comment>
<dbReference type="GO" id="GO:1990140">
    <property type="term" value="C:molybdopterin synthase complex"/>
    <property type="evidence" value="ECO:0007669"/>
    <property type="project" value="UniProtKB-UniRule"/>
</dbReference>
<dbReference type="EMBL" id="JAQQBR010000001">
    <property type="protein sequence ID" value="KAK0182094.1"/>
    <property type="molecule type" value="Genomic_DNA"/>
</dbReference>
<feature type="binding site" evidence="4">
    <location>
        <begin position="108"/>
        <end position="109"/>
    </location>
    <ligand>
        <name>substrate</name>
    </ligand>
</feature>
<dbReference type="CDD" id="cd00756">
    <property type="entry name" value="MoaE"/>
    <property type="match status" value="1"/>
</dbReference>
<comment type="catalytic activity">
    <reaction evidence="4">
        <text>2 [molybdopterin-synthase sulfur-carrier protein]-C-terminal-Gly-aminoethanethioate + cyclic pyranopterin phosphate + H2O = molybdopterin + 2 [molybdopterin-synthase sulfur-carrier protein]-C-terminal Gly-Gly + 2 H(+)</text>
        <dbReference type="Rhea" id="RHEA:26333"/>
        <dbReference type="Rhea" id="RHEA-COMP:12202"/>
        <dbReference type="Rhea" id="RHEA-COMP:19907"/>
        <dbReference type="ChEBI" id="CHEBI:15377"/>
        <dbReference type="ChEBI" id="CHEBI:15378"/>
        <dbReference type="ChEBI" id="CHEBI:58698"/>
        <dbReference type="ChEBI" id="CHEBI:59648"/>
        <dbReference type="ChEBI" id="CHEBI:90778"/>
        <dbReference type="ChEBI" id="CHEBI:232372"/>
        <dbReference type="EC" id="2.8.1.12"/>
    </reaction>
</comment>
<dbReference type="SUPFAM" id="SSF54690">
    <property type="entry name" value="Molybdopterin synthase subunit MoaE"/>
    <property type="match status" value="1"/>
</dbReference>
<dbReference type="Proteomes" id="UP001168972">
    <property type="component" value="Unassembled WGS sequence"/>
</dbReference>
<evidence type="ECO:0000313" key="7">
    <source>
        <dbReference type="Proteomes" id="UP001168972"/>
    </source>
</evidence>
<reference evidence="6" key="2">
    <citation type="submission" date="2023-03" db="EMBL/GenBank/DDBJ databases">
        <authorList>
            <person name="Inwood S.N."/>
            <person name="Skelly J.G."/>
            <person name="Guhlin J."/>
            <person name="Harrop T.W.R."/>
            <person name="Goldson S.G."/>
            <person name="Dearden P.K."/>
        </authorList>
    </citation>
    <scope>NUCLEOTIDE SEQUENCE</scope>
    <source>
        <strain evidence="6">Lincoln</strain>
        <tissue evidence="6">Whole body</tissue>
    </source>
</reference>
<dbReference type="GO" id="GO:0030366">
    <property type="term" value="F:molybdopterin synthase activity"/>
    <property type="evidence" value="ECO:0007669"/>
    <property type="project" value="UniProtKB-UniRule"/>
</dbReference>
<dbReference type="FunFam" id="3.90.1170.40:FF:000002">
    <property type="entry name" value="Molybdopterin synthase catalytic subunit"/>
    <property type="match status" value="1"/>
</dbReference>
<keyword evidence="7" id="KW-1185">Reference proteome</keyword>
<evidence type="ECO:0000256" key="2">
    <source>
        <dbReference type="ARBA" id="ARBA00022679"/>
    </source>
</evidence>
<gene>
    <name evidence="4" type="primary">Mocs2</name>
    <name evidence="6" type="ORF">PV327_000263</name>
</gene>
<accession>A0AA39L1Y8</accession>
<dbReference type="Gene3D" id="3.90.1170.40">
    <property type="entry name" value="Molybdopterin biosynthesis MoaE subunit"/>
    <property type="match status" value="1"/>
</dbReference>
<dbReference type="HAMAP" id="MF_03052">
    <property type="entry name" value="MOC2B"/>
    <property type="match status" value="1"/>
</dbReference>
<keyword evidence="3 4" id="KW-0501">Molybdenum cofactor biosynthesis</keyword>
<evidence type="ECO:0000256" key="3">
    <source>
        <dbReference type="ARBA" id="ARBA00023150"/>
    </source>
</evidence>
<proteinExistence type="inferred from homology"/>
<dbReference type="InterPro" id="IPR003448">
    <property type="entry name" value="Mopterin_biosynth_MoaE"/>
</dbReference>
<sequence length="379" mass="43806">MNINMEEPKNIIKLQHNKLMINEIVNDVVSPSCGAISTFIGTTRDNFDSKNVVKLEYEAYEPMALKVMNSICDEIRAKWNVKHVAIYHRLGEVPVCEASVAIAISSPHRQESLKAVEYAIDNLKSTVPIWKKEVYDTTDSTWKENKECDIKVIPKLEVLDTVEESKSEIKQLIQENVDNIEINFDQVQVKADVEELNRRIKSLIDRKRQQVNTVNVQEFCNHRDANSESESSCARVNAILIHRNDSKSHVKVYRVFNPHGPQTMNFTSFVDNSQTHSNQSSIGSDHPILDERLSVSEKFLSINKPVPRDIYERIKNIEDRILYLEGISPEYRNIYMEEDSRKVTDPCKSIHKKTFSTAELDTKLLELENKYTKRMKYTN</sequence>
<dbReference type="EC" id="2.8.1.12" evidence="4"/>
<comment type="subcellular location">
    <subcellularLocation>
        <location evidence="4">Cytoplasm</location>
    </subcellularLocation>
</comment>
<dbReference type="InterPro" id="IPR036563">
    <property type="entry name" value="MoaE_sf"/>
</dbReference>
<comment type="subunit">
    <text evidence="4">Heterotetramer; composed of 2 small (MOCS2A) and 2 large (MOCS2B) subunits.</text>
</comment>
<dbReference type="InterPro" id="IPR028888">
    <property type="entry name" value="MOCS2B_euk"/>
</dbReference>
<comment type="miscellaneous">
    <text evidence="4">This protein is produced by a bicistronic gene which also produces the large subunit (MOCS2A).</text>
</comment>
<dbReference type="PANTHER" id="PTHR23404">
    <property type="entry name" value="MOLYBDOPTERIN SYNTHASE RELATED"/>
    <property type="match status" value="1"/>
</dbReference>